<evidence type="ECO:0000313" key="7">
    <source>
        <dbReference type="EMBL" id="PWB94256.1"/>
    </source>
</evidence>
<dbReference type="GO" id="GO:0009279">
    <property type="term" value="C:cell outer membrane"/>
    <property type="evidence" value="ECO:0007669"/>
    <property type="project" value="UniProtKB-SubCell"/>
</dbReference>
<comment type="caution">
    <text evidence="7">The sequence shown here is derived from an EMBL/GenBank/DDBJ whole genome shotgun (WGS) entry which is preliminary data.</text>
</comment>
<reference evidence="8 10" key="3">
    <citation type="submission" date="2019-07" db="EMBL/GenBank/DDBJ databases">
        <title>Ln-dependent methylotrophs.</title>
        <authorList>
            <person name="Tani A."/>
        </authorList>
    </citation>
    <scope>NUCLEOTIDE SEQUENCE [LARGE SCALE GENOMIC DNA]</scope>
    <source>
        <strain evidence="8 10">SM89A</strain>
    </source>
</reference>
<evidence type="ECO:0000313" key="8">
    <source>
        <dbReference type="EMBL" id="TRL31996.1"/>
    </source>
</evidence>
<dbReference type="EMBL" id="VJMF01000049">
    <property type="protein sequence ID" value="TRL31996.1"/>
    <property type="molecule type" value="Genomic_DNA"/>
</dbReference>
<keyword evidence="3 6" id="KW-0732">Signal</keyword>
<proteinExistence type="inferred from homology"/>
<keyword evidence="4" id="KW-0472">Membrane</keyword>
<dbReference type="AlphaFoldDB" id="A0A2U1SRL8"/>
<accession>A0A2U1SRL8</accession>
<dbReference type="RefSeq" id="WP_108916977.1">
    <property type="nucleotide sequence ID" value="NZ_BGJY01000012.1"/>
</dbReference>
<dbReference type="Proteomes" id="UP000316781">
    <property type="component" value="Unassembled WGS sequence"/>
</dbReference>
<evidence type="ECO:0000256" key="1">
    <source>
        <dbReference type="ARBA" id="ARBA00004442"/>
    </source>
</evidence>
<sequence>MPLPRAATIGLFACLGLAGAASFAQAETAARAEEAPAPAPVPTFAAAEQGWIVTVRAIGALAPSFPGSAKLRPYPFPSISFRRIGEPELFSTPDDGFGFAIIDSNGFRAGPVANFVFKRGQRDGLYGLRTVELTHEIGGFAEYQTEHFRTRAELRQGIDGHNGFVASLGADIFGGDGRASLSFGPRLSLGDNRYANAYFSVSPLESLANGRIEPYEANGGFTAAGGLATFRYDFSKDANATIYGGLQRLTGSVGSSPIPNDIGSRNQFTAGLSIARSFEIRGFAW</sequence>
<dbReference type="OrthoDB" id="5462484at2"/>
<organism evidence="7 9">
    <name type="scientific">Methylosinus sporium</name>
    <dbReference type="NCBI Taxonomy" id="428"/>
    <lineage>
        <taxon>Bacteria</taxon>
        <taxon>Pseudomonadati</taxon>
        <taxon>Pseudomonadota</taxon>
        <taxon>Alphaproteobacteria</taxon>
        <taxon>Hyphomicrobiales</taxon>
        <taxon>Methylocystaceae</taxon>
        <taxon>Methylosinus</taxon>
    </lineage>
</organism>
<evidence type="ECO:0000256" key="4">
    <source>
        <dbReference type="ARBA" id="ARBA00023136"/>
    </source>
</evidence>
<dbReference type="Pfam" id="PF06629">
    <property type="entry name" value="MipA"/>
    <property type="match status" value="1"/>
</dbReference>
<gene>
    <name evidence="7" type="ORF">C5689_09085</name>
    <name evidence="8" type="ORF">FM996_13080</name>
</gene>
<keyword evidence="5" id="KW-0998">Cell outer membrane</keyword>
<dbReference type="InterPro" id="IPR010583">
    <property type="entry name" value="MipA"/>
</dbReference>
<comment type="similarity">
    <text evidence="2">Belongs to the MipA/OmpV family.</text>
</comment>
<evidence type="ECO:0000256" key="3">
    <source>
        <dbReference type="ARBA" id="ARBA00022729"/>
    </source>
</evidence>
<feature type="signal peptide" evidence="6">
    <location>
        <begin position="1"/>
        <end position="26"/>
    </location>
</feature>
<reference evidence="7" key="2">
    <citation type="submission" date="2018-02" db="EMBL/GenBank/DDBJ databases">
        <authorList>
            <person name="Cohen D.B."/>
            <person name="Kent A.D."/>
        </authorList>
    </citation>
    <scope>NUCLEOTIDE SEQUENCE</scope>
    <source>
        <strain evidence="7">DSM 17706</strain>
    </source>
</reference>
<evidence type="ECO:0000256" key="6">
    <source>
        <dbReference type="SAM" id="SignalP"/>
    </source>
</evidence>
<evidence type="ECO:0000256" key="2">
    <source>
        <dbReference type="ARBA" id="ARBA00005722"/>
    </source>
</evidence>
<evidence type="ECO:0000256" key="5">
    <source>
        <dbReference type="ARBA" id="ARBA00023237"/>
    </source>
</evidence>
<name>A0A2U1SRL8_METSR</name>
<reference evidence="7 9" key="1">
    <citation type="journal article" date="2018" name="Appl. Microbiol. Biotechnol.">
        <title>Co-cultivation of the strictly anaerobic methanogen Methanosarcina barkeri with aerobic methanotrophs in an oxygen-limited membrane bioreactor.</title>
        <authorList>
            <person name="In 't Zandt M.H."/>
            <person name="van den Bosch T.J.M."/>
            <person name="Rijkers R."/>
            <person name="van Kessel M.A.H.J."/>
            <person name="Jetten M.S.M."/>
            <person name="Welte C.U."/>
        </authorList>
    </citation>
    <scope>NUCLEOTIDE SEQUENCE [LARGE SCALE GENOMIC DNA]</scope>
    <source>
        <strain evidence="7 9">DSM 17706</strain>
    </source>
</reference>
<feature type="chain" id="PRO_5036052182" evidence="6">
    <location>
        <begin position="27"/>
        <end position="285"/>
    </location>
</feature>
<evidence type="ECO:0000313" key="9">
    <source>
        <dbReference type="Proteomes" id="UP000245137"/>
    </source>
</evidence>
<dbReference type="PANTHER" id="PTHR38776">
    <property type="entry name" value="MLTA-INTERACTING PROTEIN-RELATED"/>
    <property type="match status" value="1"/>
</dbReference>
<evidence type="ECO:0000313" key="10">
    <source>
        <dbReference type="Proteomes" id="UP000316781"/>
    </source>
</evidence>
<protein>
    <submittedName>
        <fullName evidence="8">MipA/OmpV family protein</fullName>
    </submittedName>
    <submittedName>
        <fullName evidence="7">Structural protein MipA</fullName>
    </submittedName>
</protein>
<dbReference type="PANTHER" id="PTHR38776:SF1">
    <property type="entry name" value="MLTA-INTERACTING PROTEIN-RELATED"/>
    <property type="match status" value="1"/>
</dbReference>
<dbReference type="EMBL" id="PUIV01000010">
    <property type="protein sequence ID" value="PWB94256.1"/>
    <property type="molecule type" value="Genomic_DNA"/>
</dbReference>
<dbReference type="Proteomes" id="UP000245137">
    <property type="component" value="Unassembled WGS sequence"/>
</dbReference>
<comment type="subcellular location">
    <subcellularLocation>
        <location evidence="1">Cell outer membrane</location>
    </subcellularLocation>
</comment>
<keyword evidence="9" id="KW-1185">Reference proteome</keyword>